<name>A0A6V8QRK2_TRIAP</name>
<dbReference type="EMBL" id="BLZH01000005">
    <property type="protein sequence ID" value="GFP55204.1"/>
    <property type="molecule type" value="Genomic_DNA"/>
</dbReference>
<keyword evidence="3" id="KW-0963">Cytoplasm</keyword>
<evidence type="ECO:0000256" key="2">
    <source>
        <dbReference type="ARBA" id="ARBA00010926"/>
    </source>
</evidence>
<dbReference type="SMART" id="SM01010">
    <property type="entry name" value="AMPKBI"/>
    <property type="match status" value="1"/>
</dbReference>
<dbReference type="Pfam" id="PF16561">
    <property type="entry name" value="AMPK1_CBM"/>
    <property type="match status" value="1"/>
</dbReference>
<keyword evidence="6" id="KW-0418">Kinase</keyword>
<dbReference type="GO" id="GO:0019901">
    <property type="term" value="F:protein kinase binding"/>
    <property type="evidence" value="ECO:0007669"/>
    <property type="project" value="TreeGrafter"/>
</dbReference>
<dbReference type="InterPro" id="IPR014756">
    <property type="entry name" value="Ig_E-set"/>
</dbReference>
<dbReference type="GO" id="GO:0005634">
    <property type="term" value="C:nucleus"/>
    <property type="evidence" value="ECO:0007669"/>
    <property type="project" value="TreeGrafter"/>
</dbReference>
<proteinExistence type="inferred from homology"/>
<feature type="region of interest" description="Disordered" evidence="4">
    <location>
        <begin position="161"/>
        <end position="181"/>
    </location>
</feature>
<comment type="subcellular location">
    <subcellularLocation>
        <location evidence="1">Cytoplasm</location>
    </subcellularLocation>
</comment>
<evidence type="ECO:0000313" key="6">
    <source>
        <dbReference type="EMBL" id="GFP55204.1"/>
    </source>
</evidence>
<evidence type="ECO:0000256" key="1">
    <source>
        <dbReference type="ARBA" id="ARBA00004496"/>
    </source>
</evidence>
<dbReference type="GO" id="GO:0005737">
    <property type="term" value="C:cytoplasm"/>
    <property type="evidence" value="ECO:0007669"/>
    <property type="project" value="UniProtKB-SubCell"/>
</dbReference>
<dbReference type="SUPFAM" id="SSF160219">
    <property type="entry name" value="AMPKBI-like"/>
    <property type="match status" value="1"/>
</dbReference>
<dbReference type="GO" id="GO:0007165">
    <property type="term" value="P:signal transduction"/>
    <property type="evidence" value="ECO:0007669"/>
    <property type="project" value="UniProtKB-ARBA"/>
</dbReference>
<dbReference type="Pfam" id="PF04739">
    <property type="entry name" value="AMPKBI"/>
    <property type="match status" value="1"/>
</dbReference>
<dbReference type="GO" id="GO:0016301">
    <property type="term" value="F:kinase activity"/>
    <property type="evidence" value="ECO:0007669"/>
    <property type="project" value="UniProtKB-KW"/>
</dbReference>
<dbReference type="InterPro" id="IPR032640">
    <property type="entry name" value="AMPK1_CBM"/>
</dbReference>
<dbReference type="Proteomes" id="UP000517252">
    <property type="component" value="Unassembled WGS sequence"/>
</dbReference>
<dbReference type="InterPro" id="IPR037256">
    <property type="entry name" value="ASC_dom_sf"/>
</dbReference>
<evidence type="ECO:0000256" key="3">
    <source>
        <dbReference type="ARBA" id="ARBA00022490"/>
    </source>
</evidence>
<dbReference type="Gene3D" id="6.20.250.60">
    <property type="match status" value="1"/>
</dbReference>
<dbReference type="InterPro" id="IPR006828">
    <property type="entry name" value="ASC_dom"/>
</dbReference>
<feature type="compositionally biased region" description="Polar residues" evidence="4">
    <location>
        <begin position="275"/>
        <end position="285"/>
    </location>
</feature>
<dbReference type="PANTHER" id="PTHR10343">
    <property type="entry name" value="5'-AMP-ACTIVATED PROTEIN KINASE , BETA SUBUNIT"/>
    <property type="match status" value="1"/>
</dbReference>
<organism evidence="6 7">
    <name type="scientific">Trichoderma asperellum</name>
    <name type="common">Filamentous fungus</name>
    <dbReference type="NCBI Taxonomy" id="101201"/>
    <lineage>
        <taxon>Eukaryota</taxon>
        <taxon>Fungi</taxon>
        <taxon>Dikarya</taxon>
        <taxon>Ascomycota</taxon>
        <taxon>Pezizomycotina</taxon>
        <taxon>Sordariomycetes</taxon>
        <taxon>Hypocreomycetidae</taxon>
        <taxon>Hypocreales</taxon>
        <taxon>Hypocreaceae</taxon>
        <taxon>Trichoderma</taxon>
    </lineage>
</organism>
<sequence length="684" mass="73468">MSQIRVASTLMPVFKYALARESEAQDLEFAASRLLQADTYLCYAAPQAPRVTAAASSPTPKNHGVNPTGQLLQPTIVCPARLRAVTTAEDRKLEAESPTSIPFLLIAASITTFILAHLVSPQPSKHTSQVSHLIRDPLLDAVAYREQGQGRRHTRIEILPAAQGTNPPPPFHPLSTPQSNHVRPSIVTRDLTQPWLASSERERLVQRQAANRSPLQPPSAPASSPSSLLVLAGGPGSTPPQAPSSQSGVESPRHHHRKDGSRNIIPIHRAAAAPESSTLQAQGSIAASVPKPKSVPTTAVSSLSGSPHSSTVSSVANAAAAVTAAVVAGSPKPSSPRPIIRDEPSKPVAVPIEGSLVRPQFPAVPPYLEAQLFSNNSLTDMYMMRPPRLPLPIEEEIHRPGSPIAGPDENLTDLELGETSDGLTRKSSGLSNGTVEDDEGDELRVDKTGRVVPTKIVWNGGGEKVYVTGTIFQWNKKHRLHPVEGQPGVFAATIYILPGTHHIRFLVDGIMQTTSTLPTTVDFGNNLVNYIEVRSEDSSAVKQGEAGEAVEAGQEKEAAQNESQSKEELKVAKQKLILPQEAYSSQIPPYLLDFDQTEESPAYRNAESAIEKMATPPSLPGFLGKPILNAATLMKDDNSVLNMPNHTVLNHLATSSIKNNVLAVSATIRYRNKVSETKRGKEDR</sequence>
<dbReference type="AlphaFoldDB" id="A0A6V8QRK2"/>
<dbReference type="Gene3D" id="2.60.40.10">
    <property type="entry name" value="Immunoglobulins"/>
    <property type="match status" value="1"/>
</dbReference>
<dbReference type="InterPro" id="IPR013783">
    <property type="entry name" value="Ig-like_fold"/>
</dbReference>
<evidence type="ECO:0000259" key="5">
    <source>
        <dbReference type="SMART" id="SM01010"/>
    </source>
</evidence>
<comment type="similarity">
    <text evidence="2">Belongs to the 5'-AMP-activated protein kinase beta subunit family.</text>
</comment>
<feature type="region of interest" description="Disordered" evidence="4">
    <location>
        <begin position="203"/>
        <end position="261"/>
    </location>
</feature>
<dbReference type="OrthoDB" id="531008at2759"/>
<accession>A0A6V8QRK2</accession>
<dbReference type="GO" id="GO:0031588">
    <property type="term" value="C:nucleotide-activated protein kinase complex"/>
    <property type="evidence" value="ECO:0007669"/>
    <property type="project" value="TreeGrafter"/>
</dbReference>
<feature type="compositionally biased region" description="Low complexity" evidence="4">
    <location>
        <begin position="540"/>
        <end position="552"/>
    </location>
</feature>
<feature type="compositionally biased region" description="Low complexity" evidence="4">
    <location>
        <begin position="221"/>
        <end position="232"/>
    </location>
</feature>
<dbReference type="FunFam" id="2.60.40.10:FF:000562">
    <property type="entry name" value="Snf1 kinase complex beta-subunit Gal83"/>
    <property type="match status" value="1"/>
</dbReference>
<feature type="region of interest" description="Disordered" evidence="4">
    <location>
        <begin position="539"/>
        <end position="566"/>
    </location>
</feature>
<feature type="compositionally biased region" description="Low complexity" evidence="4">
    <location>
        <begin position="300"/>
        <end position="311"/>
    </location>
</feature>
<feature type="region of interest" description="Disordered" evidence="4">
    <location>
        <begin position="326"/>
        <end position="346"/>
    </location>
</feature>
<feature type="compositionally biased region" description="Polar residues" evidence="4">
    <location>
        <begin position="421"/>
        <end position="434"/>
    </location>
</feature>
<feature type="region of interest" description="Disordered" evidence="4">
    <location>
        <begin position="419"/>
        <end position="441"/>
    </location>
</feature>
<reference evidence="6 7" key="1">
    <citation type="submission" date="2020-07" db="EMBL/GenBank/DDBJ databases">
        <title>Trichoderma asperellum IC-1 whole genome shotgun sequence.</title>
        <authorList>
            <person name="Kanamasa S."/>
            <person name="Takahashi H."/>
        </authorList>
    </citation>
    <scope>NUCLEOTIDE SEQUENCE [LARGE SCALE GENOMIC DNA]</scope>
    <source>
        <strain evidence="6 7">IC-1</strain>
    </source>
</reference>
<feature type="region of interest" description="Disordered" evidence="4">
    <location>
        <begin position="273"/>
        <end position="311"/>
    </location>
</feature>
<evidence type="ECO:0000313" key="7">
    <source>
        <dbReference type="Proteomes" id="UP000517252"/>
    </source>
</evidence>
<dbReference type="PANTHER" id="PTHR10343:SF84">
    <property type="entry name" value="5'-AMP-ACTIVATED PROTEIN KINASE SUBUNIT BETA-1"/>
    <property type="match status" value="1"/>
</dbReference>
<dbReference type="SUPFAM" id="SSF81296">
    <property type="entry name" value="E set domains"/>
    <property type="match status" value="1"/>
</dbReference>
<protein>
    <submittedName>
        <fullName evidence="6">SNF1 protein kinase subunit beta-3</fullName>
    </submittedName>
</protein>
<gene>
    <name evidence="6" type="ORF">TASIC1_0005006200</name>
</gene>
<evidence type="ECO:0000256" key="4">
    <source>
        <dbReference type="SAM" id="MobiDB-lite"/>
    </source>
</evidence>
<feature type="compositionally biased region" description="Basic and acidic residues" evidence="4">
    <location>
        <begin position="553"/>
        <end position="566"/>
    </location>
</feature>
<keyword evidence="6" id="KW-0808">Transferase</keyword>
<dbReference type="CDD" id="cd02859">
    <property type="entry name" value="E_set_AMPKbeta_like_N"/>
    <property type="match status" value="1"/>
</dbReference>
<comment type="caution">
    <text evidence="6">The sequence shown here is derived from an EMBL/GenBank/DDBJ whole genome shotgun (WGS) entry which is preliminary data.</text>
</comment>
<dbReference type="InterPro" id="IPR050827">
    <property type="entry name" value="CRP1_MDG1_kinase"/>
</dbReference>
<feature type="domain" description="Association with the SNF1 complex (ASC)" evidence="5">
    <location>
        <begin position="579"/>
        <end position="677"/>
    </location>
</feature>